<evidence type="ECO:0000256" key="7">
    <source>
        <dbReference type="SAM" id="Phobius"/>
    </source>
</evidence>
<dbReference type="Proteomes" id="UP000245959">
    <property type="component" value="Unassembled WGS sequence"/>
</dbReference>
<evidence type="ECO:0000256" key="3">
    <source>
        <dbReference type="ARBA" id="ARBA00022475"/>
    </source>
</evidence>
<comment type="subcellular location">
    <subcellularLocation>
        <location evidence="1">Cell membrane</location>
        <topology evidence="1">Multi-pass membrane protein</topology>
    </subcellularLocation>
</comment>
<keyword evidence="4 7" id="KW-0812">Transmembrane</keyword>
<comment type="caution">
    <text evidence="8">The sequence shown here is derived from an EMBL/GenBank/DDBJ whole genome shotgun (WGS) entry which is preliminary data.</text>
</comment>
<dbReference type="NCBIfam" id="TIGR00797">
    <property type="entry name" value="matE"/>
    <property type="match status" value="1"/>
</dbReference>
<keyword evidence="6 7" id="KW-0472">Membrane</keyword>
<dbReference type="AlphaFoldDB" id="A0A2U1B076"/>
<feature type="transmembrane region" description="Helical" evidence="7">
    <location>
        <begin position="196"/>
        <end position="216"/>
    </location>
</feature>
<feature type="transmembrane region" description="Helical" evidence="7">
    <location>
        <begin position="399"/>
        <end position="427"/>
    </location>
</feature>
<sequence length="463" mass="50248">MTEFFVRDRGFYTSFFAMTATIAMQSAIVFSVNLADAVMLSRYTETALAGVALLNQIQFLLQMLVFGVAEGALIFSSRSWGEHRLEPIRDVTSIALKFGVAIAILMSIAILVFPEPVLRLMANDPAIVAEGVKYARIIGWSYPVFAISQILMIMLRSVETVRISFYLSIVTFCVNVTLNYLLIFGNCGFPELGGPGAAIATLCSRCLELVLIAGYTRFIDSKVKLRLGHVLKRMNTGMLRDYIRVGSPVFLSGAIWGLAMAIQTGILGHMGSSAIPANSVATTVFQIITVFIYASASAAAVMTGKTIGEGHTDLIKPCTRTFQALFLCNGICSGAVLFFLKDPIIHLFSELSADSAALSVKFMTVLSVTTVGTAYQMPALTGLVRAGGETDFVLKNDLVFMWLLVLPSAALAAFVFHLSPTIVFICLKSDQILKCAVAAVKLNRYTWIKKISRTESPLSEVSP</sequence>
<evidence type="ECO:0000256" key="2">
    <source>
        <dbReference type="ARBA" id="ARBA00022448"/>
    </source>
</evidence>
<feature type="transmembrane region" description="Helical" evidence="7">
    <location>
        <begin position="134"/>
        <end position="153"/>
    </location>
</feature>
<dbReference type="EMBL" id="QEKH01000012">
    <property type="protein sequence ID" value="PVY42099.1"/>
    <property type="molecule type" value="Genomic_DNA"/>
</dbReference>
<evidence type="ECO:0000256" key="5">
    <source>
        <dbReference type="ARBA" id="ARBA00022989"/>
    </source>
</evidence>
<feature type="transmembrane region" description="Helical" evidence="7">
    <location>
        <begin position="322"/>
        <end position="340"/>
    </location>
</feature>
<dbReference type="Pfam" id="PF01554">
    <property type="entry name" value="MatE"/>
    <property type="match status" value="2"/>
</dbReference>
<evidence type="ECO:0000313" key="8">
    <source>
        <dbReference type="EMBL" id="PVY42099.1"/>
    </source>
</evidence>
<evidence type="ECO:0000256" key="1">
    <source>
        <dbReference type="ARBA" id="ARBA00004651"/>
    </source>
</evidence>
<dbReference type="GeneID" id="78295246"/>
<accession>A0A2U1B076</accession>
<protein>
    <submittedName>
        <fullName evidence="8">Putative MATE family efflux protein</fullName>
    </submittedName>
</protein>
<feature type="transmembrane region" description="Helical" evidence="7">
    <location>
        <begin position="165"/>
        <end position="184"/>
    </location>
</feature>
<name>A0A2U1B076_9BACT</name>
<dbReference type="GO" id="GO:0015297">
    <property type="term" value="F:antiporter activity"/>
    <property type="evidence" value="ECO:0007669"/>
    <property type="project" value="InterPro"/>
</dbReference>
<feature type="transmembrane region" description="Helical" evidence="7">
    <location>
        <begin position="47"/>
        <end position="73"/>
    </location>
</feature>
<evidence type="ECO:0000256" key="6">
    <source>
        <dbReference type="ARBA" id="ARBA00023136"/>
    </source>
</evidence>
<reference evidence="8 9" key="1">
    <citation type="submission" date="2018-04" db="EMBL/GenBank/DDBJ databases">
        <title>Genomic Encyclopedia of Type Strains, Phase IV (KMG-IV): sequencing the most valuable type-strain genomes for metagenomic binning, comparative biology and taxonomic classification.</title>
        <authorList>
            <person name="Goeker M."/>
        </authorList>
    </citation>
    <scope>NUCLEOTIDE SEQUENCE [LARGE SCALE GENOMIC DNA]</scope>
    <source>
        <strain evidence="8 9">DSM 14823</strain>
    </source>
</reference>
<keyword evidence="9" id="KW-1185">Reference proteome</keyword>
<dbReference type="RefSeq" id="WP_116883938.1">
    <property type="nucleotide sequence ID" value="NZ_CABMMC010000071.1"/>
</dbReference>
<dbReference type="PANTHER" id="PTHR42925">
    <property type="entry name" value="MULTIDRUG AND TOXIN EFFLUX PROTEIN MATE FAMILY"/>
    <property type="match status" value="1"/>
</dbReference>
<dbReference type="PANTHER" id="PTHR42925:SF2">
    <property type="entry name" value="NA+ DRIVEN MULTIDRUG EFFLUX PUMP"/>
    <property type="match status" value="1"/>
</dbReference>
<evidence type="ECO:0000313" key="9">
    <source>
        <dbReference type="Proteomes" id="UP000245959"/>
    </source>
</evidence>
<keyword evidence="3" id="KW-1003">Cell membrane</keyword>
<feature type="transmembrane region" description="Helical" evidence="7">
    <location>
        <begin position="12"/>
        <end position="35"/>
    </location>
</feature>
<feature type="transmembrane region" description="Helical" evidence="7">
    <location>
        <begin position="94"/>
        <end position="114"/>
    </location>
</feature>
<keyword evidence="5 7" id="KW-1133">Transmembrane helix</keyword>
<dbReference type="GO" id="GO:0005886">
    <property type="term" value="C:plasma membrane"/>
    <property type="evidence" value="ECO:0007669"/>
    <property type="project" value="UniProtKB-SubCell"/>
</dbReference>
<dbReference type="OrthoDB" id="9780160at2"/>
<organism evidence="8 9">
    <name type="scientific">Victivallis vadensis</name>
    <dbReference type="NCBI Taxonomy" id="172901"/>
    <lineage>
        <taxon>Bacteria</taxon>
        <taxon>Pseudomonadati</taxon>
        <taxon>Lentisphaerota</taxon>
        <taxon>Lentisphaeria</taxon>
        <taxon>Victivallales</taxon>
        <taxon>Victivallaceae</taxon>
        <taxon>Victivallis</taxon>
    </lineage>
</organism>
<proteinExistence type="predicted"/>
<evidence type="ECO:0000256" key="4">
    <source>
        <dbReference type="ARBA" id="ARBA00022692"/>
    </source>
</evidence>
<feature type="transmembrane region" description="Helical" evidence="7">
    <location>
        <begin position="283"/>
        <end position="301"/>
    </location>
</feature>
<dbReference type="GO" id="GO:0042910">
    <property type="term" value="F:xenobiotic transmembrane transporter activity"/>
    <property type="evidence" value="ECO:0007669"/>
    <property type="project" value="InterPro"/>
</dbReference>
<dbReference type="InterPro" id="IPR048279">
    <property type="entry name" value="MdtK-like"/>
</dbReference>
<gene>
    <name evidence="8" type="ORF">C8D82_11296</name>
</gene>
<dbReference type="PIRSF" id="PIRSF006603">
    <property type="entry name" value="DinF"/>
    <property type="match status" value="1"/>
</dbReference>
<feature type="transmembrane region" description="Helical" evidence="7">
    <location>
        <begin position="242"/>
        <end position="263"/>
    </location>
</feature>
<dbReference type="InterPro" id="IPR047135">
    <property type="entry name" value="YsiQ"/>
</dbReference>
<dbReference type="InterPro" id="IPR002528">
    <property type="entry name" value="MATE_fam"/>
</dbReference>
<keyword evidence="2" id="KW-0813">Transport</keyword>